<proteinExistence type="predicted"/>
<evidence type="ECO:0000313" key="2">
    <source>
        <dbReference type="EMBL" id="MDQ0270027.1"/>
    </source>
</evidence>
<gene>
    <name evidence="2" type="ORF">J2S17_001899</name>
</gene>
<protein>
    <submittedName>
        <fullName evidence="2">Uncharacterized protein</fullName>
    </submittedName>
</protein>
<evidence type="ECO:0000313" key="3">
    <source>
        <dbReference type="Proteomes" id="UP001238088"/>
    </source>
</evidence>
<feature type="compositionally biased region" description="Basic and acidic residues" evidence="1">
    <location>
        <begin position="28"/>
        <end position="56"/>
    </location>
</feature>
<sequence length="129" mass="15476">MAENDNQQKQKPNGEIDHFSRFFFGNSKHRETYKKGENDSQELPEQKEQSSYDSRYNRNNDWFFGVKRKEHTPSPQTNQNHIENILNNVDFELLMETFDMLVTTTEPLKPLIKEITPFFHRFSKKFKSN</sequence>
<comment type="caution">
    <text evidence="2">The sequence shown here is derived from an EMBL/GenBank/DDBJ whole genome shotgun (WGS) entry which is preliminary data.</text>
</comment>
<accession>A0ABU0AFI8</accession>
<evidence type="ECO:0000256" key="1">
    <source>
        <dbReference type="SAM" id="MobiDB-lite"/>
    </source>
</evidence>
<dbReference type="EMBL" id="JAUSUB010000006">
    <property type="protein sequence ID" value="MDQ0270027.1"/>
    <property type="molecule type" value="Genomic_DNA"/>
</dbReference>
<reference evidence="2 3" key="1">
    <citation type="submission" date="2023-07" db="EMBL/GenBank/DDBJ databases">
        <title>Genomic Encyclopedia of Type Strains, Phase IV (KMG-IV): sequencing the most valuable type-strain genomes for metagenomic binning, comparative biology and taxonomic classification.</title>
        <authorList>
            <person name="Goeker M."/>
        </authorList>
    </citation>
    <scope>NUCLEOTIDE SEQUENCE [LARGE SCALE GENOMIC DNA]</scope>
    <source>
        <strain evidence="2 3">DSM 23494</strain>
    </source>
</reference>
<organism evidence="2 3">
    <name type="scientific">Cytobacillus purgationiresistens</name>
    <dbReference type="NCBI Taxonomy" id="863449"/>
    <lineage>
        <taxon>Bacteria</taxon>
        <taxon>Bacillati</taxon>
        <taxon>Bacillota</taxon>
        <taxon>Bacilli</taxon>
        <taxon>Bacillales</taxon>
        <taxon>Bacillaceae</taxon>
        <taxon>Cytobacillus</taxon>
    </lineage>
</organism>
<keyword evidence="3" id="KW-1185">Reference proteome</keyword>
<name>A0ABU0AFI8_9BACI</name>
<feature type="region of interest" description="Disordered" evidence="1">
    <location>
        <begin position="1"/>
        <end position="56"/>
    </location>
</feature>
<feature type="compositionally biased region" description="Basic and acidic residues" evidence="1">
    <location>
        <begin position="1"/>
        <end position="20"/>
    </location>
</feature>
<dbReference type="Proteomes" id="UP001238088">
    <property type="component" value="Unassembled WGS sequence"/>
</dbReference>
<dbReference type="RefSeq" id="WP_307474068.1">
    <property type="nucleotide sequence ID" value="NZ_JAUSUB010000006.1"/>
</dbReference>